<accession>A0A127QIU2</accession>
<dbReference type="PATRIC" id="fig|279058.17.peg.2360"/>
<sequence length="177" mass="18200">MTTPYVGEIRLLAFQRVPTGWFACDGSVKSIADYETLYVLLGTTYGGDGVNTFGVPDMRGQVPLHQGTGTGLSTRVLGQQGGSENVTLTTSTIPAHTHPYSATSLEATASAPAATVQLGAAAASDKMYTSSIAGLTPYVMSPASTSSTGGSQPHDNTMPTLTASFCIAWAGVFPSQS</sequence>
<dbReference type="Pfam" id="PF07484">
    <property type="entry name" value="Collar"/>
    <property type="match status" value="1"/>
</dbReference>
<dbReference type="OrthoDB" id="8613813at2"/>
<evidence type="ECO:0000259" key="1">
    <source>
        <dbReference type="Pfam" id="PF07484"/>
    </source>
</evidence>
<protein>
    <submittedName>
        <fullName evidence="2">Phage Tail Collar domain protein</fullName>
    </submittedName>
</protein>
<dbReference type="RefSeq" id="WP_061533336.1">
    <property type="nucleotide sequence ID" value="NZ_CP013233.1"/>
</dbReference>
<evidence type="ECO:0000313" key="3">
    <source>
        <dbReference type="Proteomes" id="UP000071778"/>
    </source>
</evidence>
<dbReference type="Proteomes" id="UP000071778">
    <property type="component" value="Chromosome"/>
</dbReference>
<gene>
    <name evidence="2" type="ORF">CAter282_2193</name>
</gene>
<dbReference type="InterPro" id="IPR037053">
    <property type="entry name" value="Phage_tail_collar_dom_sf"/>
</dbReference>
<reference evidence="2 3" key="1">
    <citation type="submission" date="2015-11" db="EMBL/GenBank/DDBJ databases">
        <title>Exploring the genomic traits of fungus-feeding bacterial genus Collimonas.</title>
        <authorList>
            <person name="Song C."/>
            <person name="Schmidt R."/>
            <person name="de Jager V."/>
            <person name="Krzyzanowska D."/>
            <person name="Jongedijk E."/>
            <person name="Cankar K."/>
            <person name="Beekwilder J."/>
            <person name="van Veen A."/>
            <person name="de Boer W."/>
            <person name="van Veen J.A."/>
            <person name="Garbeva P."/>
        </authorList>
    </citation>
    <scope>NUCLEOTIDE SEQUENCE [LARGE SCALE GENOMIC DNA]</scope>
    <source>
        <strain evidence="2 3">Ter282</strain>
    </source>
</reference>
<dbReference type="AlphaFoldDB" id="A0A127QIU2"/>
<evidence type="ECO:0000313" key="2">
    <source>
        <dbReference type="EMBL" id="AMP09947.1"/>
    </source>
</evidence>
<feature type="domain" description="Phage tail collar" evidence="1">
    <location>
        <begin position="7"/>
        <end position="63"/>
    </location>
</feature>
<dbReference type="EMBL" id="CP013235">
    <property type="protein sequence ID" value="AMP09947.1"/>
    <property type="molecule type" value="Genomic_DNA"/>
</dbReference>
<organism evidence="2 3">
    <name type="scientific">Collimonas arenae</name>
    <dbReference type="NCBI Taxonomy" id="279058"/>
    <lineage>
        <taxon>Bacteria</taxon>
        <taxon>Pseudomonadati</taxon>
        <taxon>Pseudomonadota</taxon>
        <taxon>Betaproteobacteria</taxon>
        <taxon>Burkholderiales</taxon>
        <taxon>Oxalobacteraceae</taxon>
        <taxon>Collimonas</taxon>
    </lineage>
</organism>
<dbReference type="InterPro" id="IPR011083">
    <property type="entry name" value="Phage_tail_collar_dom"/>
</dbReference>
<proteinExistence type="predicted"/>
<dbReference type="Gene3D" id="3.90.1340.10">
    <property type="entry name" value="Phage tail collar domain"/>
    <property type="match status" value="1"/>
</dbReference>
<keyword evidence="3" id="KW-1185">Reference proteome</keyword>
<name>A0A127QIU2_9BURK</name>
<dbReference type="SUPFAM" id="SSF88874">
    <property type="entry name" value="Receptor-binding domain of short tail fibre protein gp12"/>
    <property type="match status" value="1"/>
</dbReference>